<comment type="caution">
    <text evidence="2">The sequence shown here is derived from an EMBL/GenBank/DDBJ whole genome shotgun (WGS) entry which is preliminary data.</text>
</comment>
<dbReference type="InterPro" id="IPR015943">
    <property type="entry name" value="WD40/YVTN_repeat-like_dom_sf"/>
</dbReference>
<keyword evidence="3" id="KW-1185">Reference proteome</keyword>
<dbReference type="GO" id="GO:0000155">
    <property type="term" value="F:phosphorelay sensor kinase activity"/>
    <property type="evidence" value="ECO:0007669"/>
    <property type="project" value="TreeGrafter"/>
</dbReference>
<dbReference type="EMBL" id="BMGK01000008">
    <property type="protein sequence ID" value="GGD96713.1"/>
    <property type="molecule type" value="Genomic_DNA"/>
</dbReference>
<dbReference type="PROSITE" id="PS51257">
    <property type="entry name" value="PROKAR_LIPOPROTEIN"/>
    <property type="match status" value="1"/>
</dbReference>
<dbReference type="Proteomes" id="UP000652231">
    <property type="component" value="Unassembled WGS sequence"/>
</dbReference>
<accession>A0A8J2YBK9</accession>
<dbReference type="InterPro" id="IPR011110">
    <property type="entry name" value="Reg_prop"/>
</dbReference>
<dbReference type="AlphaFoldDB" id="A0A8J2YBK9"/>
<reference evidence="2" key="2">
    <citation type="submission" date="2020-09" db="EMBL/GenBank/DDBJ databases">
        <authorList>
            <person name="Sun Q."/>
            <person name="Zhou Y."/>
        </authorList>
    </citation>
    <scope>NUCLEOTIDE SEQUENCE</scope>
    <source>
        <strain evidence="2">CGMCC 1.12924</strain>
    </source>
</reference>
<dbReference type="RefSeq" id="WP_188442165.1">
    <property type="nucleotide sequence ID" value="NZ_BMGK01000008.1"/>
</dbReference>
<dbReference type="PANTHER" id="PTHR43547">
    <property type="entry name" value="TWO-COMPONENT HISTIDINE KINASE"/>
    <property type="match status" value="1"/>
</dbReference>
<protein>
    <recommendedName>
        <fullName evidence="4">Two component regulator propeller</fullName>
    </recommendedName>
</protein>
<evidence type="ECO:0000313" key="2">
    <source>
        <dbReference type="EMBL" id="GGD96713.1"/>
    </source>
</evidence>
<keyword evidence="1" id="KW-0597">Phosphoprotein</keyword>
<evidence type="ECO:0000256" key="1">
    <source>
        <dbReference type="ARBA" id="ARBA00022553"/>
    </source>
</evidence>
<evidence type="ECO:0000313" key="3">
    <source>
        <dbReference type="Proteomes" id="UP000652231"/>
    </source>
</evidence>
<gene>
    <name evidence="2" type="ORF">GCM10011312_20300</name>
</gene>
<organism evidence="2 3">
    <name type="scientific">Planktosalinus lacus</name>
    <dbReference type="NCBI Taxonomy" id="1526573"/>
    <lineage>
        <taxon>Bacteria</taxon>
        <taxon>Pseudomonadati</taxon>
        <taxon>Bacteroidota</taxon>
        <taxon>Flavobacteriia</taxon>
        <taxon>Flavobacteriales</taxon>
        <taxon>Flavobacteriaceae</taxon>
        <taxon>Planktosalinus</taxon>
    </lineage>
</organism>
<reference evidence="2" key="1">
    <citation type="journal article" date="2014" name="Int. J. Syst. Evol. Microbiol.">
        <title>Complete genome sequence of Corynebacterium casei LMG S-19264T (=DSM 44701T), isolated from a smear-ripened cheese.</title>
        <authorList>
            <consortium name="US DOE Joint Genome Institute (JGI-PGF)"/>
            <person name="Walter F."/>
            <person name="Albersmeier A."/>
            <person name="Kalinowski J."/>
            <person name="Ruckert C."/>
        </authorList>
    </citation>
    <scope>NUCLEOTIDE SEQUENCE</scope>
    <source>
        <strain evidence="2">CGMCC 1.12924</strain>
    </source>
</reference>
<evidence type="ECO:0008006" key="4">
    <source>
        <dbReference type="Google" id="ProtNLM"/>
    </source>
</evidence>
<dbReference type="PANTHER" id="PTHR43547:SF2">
    <property type="entry name" value="HYBRID SIGNAL TRANSDUCTION HISTIDINE KINASE C"/>
    <property type="match status" value="1"/>
</dbReference>
<proteinExistence type="predicted"/>
<dbReference type="Gene3D" id="2.130.10.10">
    <property type="entry name" value="YVTN repeat-like/Quinoprotein amine dehydrogenase"/>
    <property type="match status" value="3"/>
</dbReference>
<sequence>MKLILPKYFTLVGLICILSSCNGQVKQKKIEDNITTGKIENPNGNVYCGFLDKDDNLWFGTTNDGVYKFDGSNFVHFTEKDGLSNNKISCIYQVDNGDLWFGTANGISIFNGTKFTHLKIPEYKISTDWLKKSYPMVNPNEVQSIVQDKNGMYWIGTNGAGAYRYDGKSFTNHLSEIGDTMPDRLYHNVIQRITEDNYGNLWFASMSHGGVHKFDGKTFTQYMPKDGLSDDQVRTIIVDSKGIIWFGFNGNRESGLTSFNGNSFQTFTEKDGLCTKNVRAIYEDTQGNLWVGGMQGFCIYNGKEFTRFVDDKNVTYERIVFIVGDKEDNIWFGGTNGFWKYDGEVVTDMTRRNK</sequence>
<dbReference type="SUPFAM" id="SSF63829">
    <property type="entry name" value="Calcium-dependent phosphotriesterase"/>
    <property type="match status" value="2"/>
</dbReference>
<dbReference type="Pfam" id="PF07494">
    <property type="entry name" value="Reg_prop"/>
    <property type="match status" value="5"/>
</dbReference>
<name>A0A8J2YBK9_9FLAO</name>